<gene>
    <name evidence="1" type="ORF">SacRon12I_05540</name>
</gene>
<dbReference type="HOGENOM" id="CLU_3379982_0_0_2"/>
<accession>M1IC99</accession>
<protein>
    <submittedName>
        <fullName evidence="1">Uncharacterized protein</fullName>
    </submittedName>
</protein>
<dbReference type="Proteomes" id="UP000011280">
    <property type="component" value="Chromosome"/>
</dbReference>
<evidence type="ECO:0000313" key="1">
    <source>
        <dbReference type="EMBL" id="AGE73348.1"/>
    </source>
</evidence>
<sequence>MDVVLVVVVLEEYENVGVNTLMSEIYALLASVS</sequence>
<proteinExistence type="predicted"/>
<name>M1IC99_9CREN</name>
<dbReference type="AlphaFoldDB" id="M1IC99"/>
<reference evidence="1 2" key="1">
    <citation type="journal article" date="2012" name="ISME J.">
        <title>Genomic evidence of rapid, global-scale gene flow in a Sulfolobus species.</title>
        <authorList>
            <person name="Mao D."/>
            <person name="Grogan D."/>
        </authorList>
    </citation>
    <scope>NUCLEOTIDE SEQUENCE [LARGE SCALE GENOMIC DNA]</scope>
    <source>
        <strain evidence="1 2">Ron12/I</strain>
    </source>
</reference>
<evidence type="ECO:0000313" key="2">
    <source>
        <dbReference type="Proteomes" id="UP000011280"/>
    </source>
</evidence>
<organism evidence="2">
    <name type="scientific">Sulfolobus acidocaldarius Ron12/I</name>
    <dbReference type="NCBI Taxonomy" id="1028567"/>
    <lineage>
        <taxon>Archaea</taxon>
        <taxon>Thermoproteota</taxon>
        <taxon>Thermoprotei</taxon>
        <taxon>Sulfolobales</taxon>
        <taxon>Sulfolobaceae</taxon>
        <taxon>Sulfolobus</taxon>
    </lineage>
</organism>
<dbReference type="KEGG" id="sacr:SacRon12I_05540"/>
<dbReference type="EMBL" id="CP002818">
    <property type="protein sequence ID" value="AGE73348.1"/>
    <property type="molecule type" value="Genomic_DNA"/>
</dbReference>